<evidence type="ECO:0000313" key="2">
    <source>
        <dbReference type="Proteomes" id="UP001501727"/>
    </source>
</evidence>
<sequence>MAGAGAGSGFAMSGNADEFIAKWQARWPEWGIATAFVPAAQRDTAFAWFALLQELTDAAWGGADPTPGLAKLAWWNEELRGWAKGGRRHPLGEVLQARPAPWDALAAALLPLQASRELPPSADPAQAGLDAIALAVAGCEEALFGTGADAGANADAIAFDLLAERRLTWSDAGEAGRLPGVVPAPGTGTRPRRLQSAFIRERLRRASAGQDLAAPPLRSLWLAWRAARGTR</sequence>
<name>A0ABP7MVC0_9GAMM</name>
<reference evidence="2" key="1">
    <citation type="journal article" date="2019" name="Int. J. Syst. Evol. Microbiol.">
        <title>The Global Catalogue of Microorganisms (GCM) 10K type strain sequencing project: providing services to taxonomists for standard genome sequencing and annotation.</title>
        <authorList>
            <consortium name="The Broad Institute Genomics Platform"/>
            <consortium name="The Broad Institute Genome Sequencing Center for Infectious Disease"/>
            <person name="Wu L."/>
            <person name="Ma J."/>
        </authorList>
    </citation>
    <scope>NUCLEOTIDE SEQUENCE [LARGE SCALE GENOMIC DNA]</scope>
    <source>
        <strain evidence="2">JCM 16916</strain>
    </source>
</reference>
<dbReference type="InterPro" id="IPR008949">
    <property type="entry name" value="Isoprenoid_synthase_dom_sf"/>
</dbReference>
<accession>A0ABP7MVC0</accession>
<organism evidence="1 2">
    <name type="scientific">Luteimonas lutimaris</name>
    <dbReference type="NCBI Taxonomy" id="698645"/>
    <lineage>
        <taxon>Bacteria</taxon>
        <taxon>Pseudomonadati</taxon>
        <taxon>Pseudomonadota</taxon>
        <taxon>Gammaproteobacteria</taxon>
        <taxon>Lysobacterales</taxon>
        <taxon>Lysobacteraceae</taxon>
        <taxon>Luteimonas</taxon>
    </lineage>
</organism>
<gene>
    <name evidence="1" type="ORF">GCM10022229_25510</name>
</gene>
<proteinExistence type="predicted"/>
<comment type="caution">
    <text evidence="1">The sequence shown here is derived from an EMBL/GenBank/DDBJ whole genome shotgun (WGS) entry which is preliminary data.</text>
</comment>
<protein>
    <submittedName>
        <fullName evidence="1">Phytoene synthase</fullName>
    </submittedName>
</protein>
<keyword evidence="2" id="KW-1185">Reference proteome</keyword>
<evidence type="ECO:0000313" key="1">
    <source>
        <dbReference type="EMBL" id="GAA3930859.1"/>
    </source>
</evidence>
<dbReference type="Proteomes" id="UP001501727">
    <property type="component" value="Unassembled WGS sequence"/>
</dbReference>
<dbReference type="SUPFAM" id="SSF48576">
    <property type="entry name" value="Terpenoid synthases"/>
    <property type="match status" value="1"/>
</dbReference>
<dbReference type="EMBL" id="BAAAZU010000029">
    <property type="protein sequence ID" value="GAA3930859.1"/>
    <property type="molecule type" value="Genomic_DNA"/>
</dbReference>